<dbReference type="InterPro" id="IPR050747">
    <property type="entry name" value="Mitochondrial_chaperone_BCS1"/>
</dbReference>
<dbReference type="OrthoDB" id="10251412at2759"/>
<dbReference type="SUPFAM" id="SSF52540">
    <property type="entry name" value="P-loop containing nucleoside triphosphate hydrolases"/>
    <property type="match status" value="1"/>
</dbReference>
<reference evidence="3 4" key="1">
    <citation type="journal article" date="2015" name="PLoS Pathog.">
        <title>Leptomonas seymouri: Adaptations to the Dixenous Life Cycle Analyzed by Genome Sequencing, Transcriptome Profiling and Co-infection with Leishmania donovani.</title>
        <authorList>
            <person name="Kraeva N."/>
            <person name="Butenko A."/>
            <person name="Hlavacova J."/>
            <person name="Kostygov A."/>
            <person name="Myskova J."/>
            <person name="Grybchuk D."/>
            <person name="Lestinova T."/>
            <person name="Votypka J."/>
            <person name="Volf P."/>
            <person name="Opperdoes F."/>
            <person name="Flegontov P."/>
            <person name="Lukes J."/>
            <person name="Yurchenko V."/>
        </authorList>
    </citation>
    <scope>NUCLEOTIDE SEQUENCE [LARGE SCALE GENOMIC DNA]</scope>
    <source>
        <strain evidence="3 4">ATCC 30220</strain>
    </source>
</reference>
<name>A0A0N0P906_LEPSE</name>
<gene>
    <name evidence="3" type="ORF">ABL78_0316</name>
</gene>
<evidence type="ECO:0000313" key="3">
    <source>
        <dbReference type="EMBL" id="KPI90556.1"/>
    </source>
</evidence>
<dbReference type="InterPro" id="IPR027417">
    <property type="entry name" value="P-loop_NTPase"/>
</dbReference>
<evidence type="ECO:0000259" key="2">
    <source>
        <dbReference type="Pfam" id="PF00004"/>
    </source>
</evidence>
<evidence type="ECO:0000256" key="1">
    <source>
        <dbReference type="SAM" id="MobiDB-lite"/>
    </source>
</evidence>
<dbReference type="InterPro" id="IPR003959">
    <property type="entry name" value="ATPase_AAA_core"/>
</dbReference>
<dbReference type="OMA" id="EHYDLRM"/>
<dbReference type="GO" id="GO:0005524">
    <property type="term" value="F:ATP binding"/>
    <property type="evidence" value="ECO:0007669"/>
    <property type="project" value="InterPro"/>
</dbReference>
<dbReference type="PANTHER" id="PTHR23070">
    <property type="entry name" value="BCS1 AAA-TYPE ATPASE"/>
    <property type="match status" value="1"/>
</dbReference>
<sequence length="736" mass="83051">MQLPSPTEIVPVSGDRLQGLLVAFESRMQLLVQYIYQCVCDVSPLPFEWTVLVVVFAYITVRRLILWYTFDLKPRTHGYVYWHLTDLIEVTYMDAYKPEHHLSAALIIYITQKLWRDKPLTAAELKNKIFTIHLLSLNSTVVGAEYKDAESDLEAGLMFRNHERLMVPVKLPTFPCWTSVHENGVEMCTWISTTRVKNCYPEARRYLYLRVRKGSASQGSADADVVLRRFVDNAVGFYFANGYSDRNDRSLRMYSVSPSSGRILVKAYPMPLAPTLDTLFFPQREAVRMQLQCFMEMKGRYAIKGFPRKLGFLLYGPRGTGKRSFVRALAYHTKRHIVRIRLSSFTKNEQLYNTFLFEDAVYGSTEDWTMLNSKKVIFLLEDVDPESEVVHARSRSHTAHFRQPLGLKTRGTEALKNSFEPTQSFIVGVKKTTNNNSSNWDDDEDDVLTTPSSRTKSHTPRTEVSAKPTPSHTAAADVATPRPVVSSEPQIWGSVLLPRAEEKLDAINLSALLNILDGAIEDPHRIVVMIADHPEKLDPALLRPGRLATHIRFDYIEVDALIGLCGLFYGSDVLLVEGALENGAAAMPVRTRRGLCEYASADTDGDESLLFPHETQESSMKNRQATKSMMDDDDALLNWRRRELETAATDKLDKQVIRQLSSAQAAQVRACIAALEEESALRDNGKGDPYNFLITPAHAHQLCMRAKTLDAFLNSLRACIRGEAVEAENGSLEKGV</sequence>
<keyword evidence="4" id="KW-1185">Reference proteome</keyword>
<dbReference type="GO" id="GO:0016887">
    <property type="term" value="F:ATP hydrolysis activity"/>
    <property type="evidence" value="ECO:0007669"/>
    <property type="project" value="InterPro"/>
</dbReference>
<evidence type="ECO:0000313" key="4">
    <source>
        <dbReference type="Proteomes" id="UP000038009"/>
    </source>
</evidence>
<feature type="region of interest" description="Disordered" evidence="1">
    <location>
        <begin position="432"/>
        <end position="482"/>
    </location>
</feature>
<dbReference type="Pfam" id="PF00004">
    <property type="entry name" value="AAA"/>
    <property type="match status" value="2"/>
</dbReference>
<proteinExistence type="predicted"/>
<dbReference type="EMBL" id="LJSK01000004">
    <property type="protein sequence ID" value="KPI90556.1"/>
    <property type="molecule type" value="Genomic_DNA"/>
</dbReference>
<dbReference type="Proteomes" id="UP000038009">
    <property type="component" value="Unassembled WGS sequence"/>
</dbReference>
<protein>
    <submittedName>
        <fullName evidence="3">A44l protein-like protein</fullName>
    </submittedName>
</protein>
<feature type="domain" description="ATPase AAA-type core" evidence="2">
    <location>
        <begin position="313"/>
        <end position="361"/>
    </location>
</feature>
<organism evidence="3 4">
    <name type="scientific">Leptomonas seymouri</name>
    <dbReference type="NCBI Taxonomy" id="5684"/>
    <lineage>
        <taxon>Eukaryota</taxon>
        <taxon>Discoba</taxon>
        <taxon>Euglenozoa</taxon>
        <taxon>Kinetoplastea</taxon>
        <taxon>Metakinetoplastina</taxon>
        <taxon>Trypanosomatida</taxon>
        <taxon>Trypanosomatidae</taxon>
        <taxon>Leishmaniinae</taxon>
        <taxon>Leptomonas</taxon>
    </lineage>
</organism>
<dbReference type="Gene3D" id="3.40.50.300">
    <property type="entry name" value="P-loop containing nucleotide triphosphate hydrolases"/>
    <property type="match status" value="1"/>
</dbReference>
<feature type="domain" description="ATPase AAA-type core" evidence="2">
    <location>
        <begin position="509"/>
        <end position="555"/>
    </location>
</feature>
<comment type="caution">
    <text evidence="3">The sequence shown here is derived from an EMBL/GenBank/DDBJ whole genome shotgun (WGS) entry which is preliminary data.</text>
</comment>
<dbReference type="VEuPathDB" id="TriTrypDB:Lsey_0004_0440"/>
<dbReference type="AlphaFoldDB" id="A0A0N0P906"/>
<accession>A0A0N0P906</accession>